<reference evidence="14 15" key="1">
    <citation type="submission" date="2019-01" db="EMBL/GenBank/DDBJ databases">
        <title>Senegalimassilia sp. nov. KGMB04484 isolated human feces.</title>
        <authorList>
            <person name="Han K.-I."/>
            <person name="Kim J.-S."/>
            <person name="Lee K.C."/>
            <person name="Suh M.K."/>
            <person name="Eom M.K."/>
            <person name="Lee J.H."/>
            <person name="Park S.-H."/>
            <person name="Kang S.W."/>
            <person name="Park J.-E."/>
            <person name="Oh B.S."/>
            <person name="Yu S.Y."/>
            <person name="Choi S.-H."/>
            <person name="Lee D.H."/>
            <person name="Yoon H."/>
            <person name="Kim B.-Y."/>
            <person name="Lee J.H."/>
            <person name="Lee J.-S."/>
        </authorList>
    </citation>
    <scope>NUCLEOTIDE SEQUENCE [LARGE SCALE GENOMIC DNA]</scope>
    <source>
        <strain evidence="14 15">KGMB04484</strain>
    </source>
</reference>
<evidence type="ECO:0000256" key="11">
    <source>
        <dbReference type="HAMAP-Rule" id="MF_00165"/>
    </source>
</evidence>
<dbReference type="GO" id="GO:0006233">
    <property type="term" value="P:dTDP biosynthetic process"/>
    <property type="evidence" value="ECO:0007669"/>
    <property type="project" value="InterPro"/>
</dbReference>
<dbReference type="FunFam" id="3.40.50.300:FF:000225">
    <property type="entry name" value="Thymidylate kinase"/>
    <property type="match status" value="1"/>
</dbReference>
<dbReference type="Proteomes" id="UP000293345">
    <property type="component" value="Unassembled WGS sequence"/>
</dbReference>
<evidence type="ECO:0000256" key="9">
    <source>
        <dbReference type="ARBA" id="ARBA00048743"/>
    </source>
</evidence>
<dbReference type="InterPro" id="IPR018094">
    <property type="entry name" value="Thymidylate_kinase"/>
</dbReference>
<organism evidence="14 15">
    <name type="scientific">Senegalimassilia faecalis</name>
    <dbReference type="NCBI Taxonomy" id="2509433"/>
    <lineage>
        <taxon>Bacteria</taxon>
        <taxon>Bacillati</taxon>
        <taxon>Actinomycetota</taxon>
        <taxon>Coriobacteriia</taxon>
        <taxon>Coriobacteriales</taxon>
        <taxon>Coriobacteriaceae</taxon>
        <taxon>Senegalimassilia</taxon>
    </lineage>
</organism>
<evidence type="ECO:0000256" key="2">
    <source>
        <dbReference type="ARBA" id="ARBA00012980"/>
    </source>
</evidence>
<comment type="similarity">
    <text evidence="1 11">Belongs to the thymidylate kinase family.</text>
</comment>
<dbReference type="PROSITE" id="PS01331">
    <property type="entry name" value="THYMIDYLATE_KINASE"/>
    <property type="match status" value="1"/>
</dbReference>
<evidence type="ECO:0000256" key="7">
    <source>
        <dbReference type="ARBA" id="ARBA00022777"/>
    </source>
</evidence>
<keyword evidence="7 11" id="KW-0418">Kinase</keyword>
<dbReference type="AlphaFoldDB" id="A0A4Q2K5H3"/>
<dbReference type="GO" id="GO:0005829">
    <property type="term" value="C:cytosol"/>
    <property type="evidence" value="ECO:0007669"/>
    <property type="project" value="TreeGrafter"/>
</dbReference>
<evidence type="ECO:0000313" key="15">
    <source>
        <dbReference type="Proteomes" id="UP000293345"/>
    </source>
</evidence>
<feature type="region of interest" description="Disordered" evidence="12">
    <location>
        <begin position="1"/>
        <end position="28"/>
    </location>
</feature>
<evidence type="ECO:0000256" key="10">
    <source>
        <dbReference type="ARBA" id="ARBA00057735"/>
    </source>
</evidence>
<dbReference type="GO" id="GO:0005524">
    <property type="term" value="F:ATP binding"/>
    <property type="evidence" value="ECO:0007669"/>
    <property type="project" value="UniProtKB-UniRule"/>
</dbReference>
<evidence type="ECO:0000256" key="4">
    <source>
        <dbReference type="ARBA" id="ARBA00022679"/>
    </source>
</evidence>
<dbReference type="EC" id="2.7.4.9" evidence="2 11"/>
<keyword evidence="8 11" id="KW-0067">ATP-binding</keyword>
<dbReference type="InterPro" id="IPR018095">
    <property type="entry name" value="Thymidylate_kin_CS"/>
</dbReference>
<evidence type="ECO:0000256" key="3">
    <source>
        <dbReference type="ARBA" id="ARBA00017144"/>
    </source>
</evidence>
<feature type="domain" description="Thymidylate kinase-like" evidence="13">
    <location>
        <begin position="38"/>
        <end position="219"/>
    </location>
</feature>
<evidence type="ECO:0000259" key="13">
    <source>
        <dbReference type="Pfam" id="PF02223"/>
    </source>
</evidence>
<dbReference type="GO" id="GO:0004798">
    <property type="term" value="F:dTMP kinase activity"/>
    <property type="evidence" value="ECO:0007669"/>
    <property type="project" value="UniProtKB-UniRule"/>
</dbReference>
<dbReference type="PANTHER" id="PTHR10344:SF4">
    <property type="entry name" value="UMP-CMP KINASE 2, MITOCHONDRIAL"/>
    <property type="match status" value="1"/>
</dbReference>
<dbReference type="Pfam" id="PF02223">
    <property type="entry name" value="Thymidylate_kin"/>
    <property type="match status" value="1"/>
</dbReference>
<feature type="compositionally biased region" description="Pro residues" evidence="12">
    <location>
        <begin position="273"/>
        <end position="282"/>
    </location>
</feature>
<dbReference type="GO" id="GO:0006227">
    <property type="term" value="P:dUDP biosynthetic process"/>
    <property type="evidence" value="ECO:0007669"/>
    <property type="project" value="TreeGrafter"/>
</dbReference>
<dbReference type="GO" id="GO:0006235">
    <property type="term" value="P:dTTP biosynthetic process"/>
    <property type="evidence" value="ECO:0007669"/>
    <property type="project" value="UniProtKB-UniRule"/>
</dbReference>
<keyword evidence="5 11" id="KW-0545">Nucleotide biosynthesis</keyword>
<dbReference type="InterPro" id="IPR039430">
    <property type="entry name" value="Thymidylate_kin-like_dom"/>
</dbReference>
<dbReference type="CDD" id="cd01672">
    <property type="entry name" value="TMPK"/>
    <property type="match status" value="1"/>
</dbReference>
<evidence type="ECO:0000256" key="12">
    <source>
        <dbReference type="SAM" id="MobiDB-lite"/>
    </source>
</evidence>
<proteinExistence type="inferred from homology"/>
<evidence type="ECO:0000313" key="14">
    <source>
        <dbReference type="EMBL" id="RXZ55133.1"/>
    </source>
</evidence>
<feature type="compositionally biased region" description="Low complexity" evidence="12">
    <location>
        <begin position="7"/>
        <end position="28"/>
    </location>
</feature>
<evidence type="ECO:0000256" key="8">
    <source>
        <dbReference type="ARBA" id="ARBA00022840"/>
    </source>
</evidence>
<protein>
    <recommendedName>
        <fullName evidence="3 11">Thymidylate kinase</fullName>
        <ecNumber evidence="2 11">2.7.4.9</ecNumber>
    </recommendedName>
    <alternativeName>
        <fullName evidence="11">dTMP kinase</fullName>
    </alternativeName>
</protein>
<accession>A0A4Q2K5H3</accession>
<dbReference type="OrthoDB" id="9774907at2"/>
<comment type="function">
    <text evidence="10 11">Phosphorylation of dTMP to form dTDP in both de novo and salvage pathways of dTTP synthesis.</text>
</comment>
<dbReference type="NCBIfam" id="TIGR00041">
    <property type="entry name" value="DTMP_kinase"/>
    <property type="match status" value="1"/>
</dbReference>
<keyword evidence="4 11" id="KW-0808">Transferase</keyword>
<gene>
    <name evidence="11 14" type="primary">tmk</name>
    <name evidence="14" type="ORF">ET524_06445</name>
</gene>
<evidence type="ECO:0000256" key="6">
    <source>
        <dbReference type="ARBA" id="ARBA00022741"/>
    </source>
</evidence>
<name>A0A4Q2K5H3_9ACTN</name>
<dbReference type="HAMAP" id="MF_00165">
    <property type="entry name" value="Thymidylate_kinase"/>
    <property type="match status" value="1"/>
</dbReference>
<sequence>MRDPRQVAPAGASPVAPAQAGVPAGAPEAPERGVFVTFEGGDGAGKTTHIRFLANALSAMGREVVCLREPGGTDVGEQLRGVVLSPKNVNMCDASELLIYEAARAQLVSEVIVPALSRGAVVLCDRFTDSTVAYQGYGRGLDRAFVDAANAFACQGLVPDRTILLVSGGSTADGLARATRRAGADRMERAGEDFHARVNAAFLDIARRDPKRVRLVQSSGRKSHTAVQVFAQLADLFPWMGEFVRQNEAYFERLDVQRAHEGRVDYRDDTRPTPAPAAPKEQ</sequence>
<evidence type="ECO:0000256" key="1">
    <source>
        <dbReference type="ARBA" id="ARBA00009776"/>
    </source>
</evidence>
<evidence type="ECO:0000256" key="5">
    <source>
        <dbReference type="ARBA" id="ARBA00022727"/>
    </source>
</evidence>
<dbReference type="InterPro" id="IPR027417">
    <property type="entry name" value="P-loop_NTPase"/>
</dbReference>
<feature type="binding site" evidence="11">
    <location>
        <begin position="40"/>
        <end position="47"/>
    </location>
    <ligand>
        <name>ATP</name>
        <dbReference type="ChEBI" id="CHEBI:30616"/>
    </ligand>
</feature>
<dbReference type="SUPFAM" id="SSF52540">
    <property type="entry name" value="P-loop containing nucleoside triphosphate hydrolases"/>
    <property type="match status" value="1"/>
</dbReference>
<dbReference type="PANTHER" id="PTHR10344">
    <property type="entry name" value="THYMIDYLATE KINASE"/>
    <property type="match status" value="1"/>
</dbReference>
<keyword evidence="6 11" id="KW-0547">Nucleotide-binding</keyword>
<dbReference type="Gene3D" id="3.40.50.300">
    <property type="entry name" value="P-loop containing nucleotide triphosphate hydrolases"/>
    <property type="match status" value="1"/>
</dbReference>
<comment type="catalytic activity">
    <reaction evidence="9 11">
        <text>dTMP + ATP = dTDP + ADP</text>
        <dbReference type="Rhea" id="RHEA:13517"/>
        <dbReference type="ChEBI" id="CHEBI:30616"/>
        <dbReference type="ChEBI" id="CHEBI:58369"/>
        <dbReference type="ChEBI" id="CHEBI:63528"/>
        <dbReference type="ChEBI" id="CHEBI:456216"/>
        <dbReference type="EC" id="2.7.4.9"/>
    </reaction>
</comment>
<feature type="region of interest" description="Disordered" evidence="12">
    <location>
        <begin position="262"/>
        <end position="282"/>
    </location>
</feature>
<feature type="compositionally biased region" description="Basic and acidic residues" evidence="12">
    <location>
        <begin position="262"/>
        <end position="271"/>
    </location>
</feature>
<comment type="caution">
    <text evidence="14">The sequence shown here is derived from an EMBL/GenBank/DDBJ whole genome shotgun (WGS) entry which is preliminary data.</text>
</comment>
<dbReference type="EMBL" id="SDPW01000001">
    <property type="protein sequence ID" value="RXZ55133.1"/>
    <property type="molecule type" value="Genomic_DNA"/>
</dbReference>
<keyword evidence="15" id="KW-1185">Reference proteome</keyword>